<accession>Q6IJ41</accession>
<organism evidence="1">
    <name type="scientific">Drosophila melanogaster</name>
    <name type="common">Fruit fly</name>
    <dbReference type="NCBI Taxonomy" id="7227"/>
    <lineage>
        <taxon>Eukaryota</taxon>
        <taxon>Metazoa</taxon>
        <taxon>Ecdysozoa</taxon>
        <taxon>Arthropoda</taxon>
        <taxon>Hexapoda</taxon>
        <taxon>Insecta</taxon>
        <taxon>Pterygota</taxon>
        <taxon>Neoptera</taxon>
        <taxon>Endopterygota</taxon>
        <taxon>Diptera</taxon>
        <taxon>Brachycera</taxon>
        <taxon>Muscomorpha</taxon>
        <taxon>Ephydroidea</taxon>
        <taxon>Drosophilidae</taxon>
        <taxon>Drosophila</taxon>
        <taxon>Sophophora</taxon>
    </lineage>
</organism>
<dbReference type="AlphaFoldDB" id="Q6IJ41"/>
<dbReference type="EMBL" id="BK002875">
    <property type="protein sequence ID" value="DAA04380.1"/>
    <property type="molecule type" value="Genomic_DNA"/>
</dbReference>
<protein>
    <submittedName>
        <fullName evidence="1">HDC16020</fullName>
    </submittedName>
</protein>
<reference evidence="1" key="1">
    <citation type="journal article" date="2003" name="Genome Biol.">
        <title>An integrated gene annotation and transcriptional profiling approach towards the full gene content of the Drosophila genome.</title>
        <authorList>
            <person name="Hild M."/>
            <person name="Beckmann B."/>
            <person name="Haas S.A."/>
            <person name="Koch B."/>
            <person name="Solovyev V."/>
            <person name="Busold C."/>
            <person name="Fellenberg K."/>
            <person name="Boutros M."/>
            <person name="Vingron M."/>
            <person name="Sauer F."/>
            <person name="Hoheisel J.D."/>
            <person name="Paro R."/>
        </authorList>
    </citation>
    <scope>NUCLEOTIDE SEQUENCE</scope>
</reference>
<gene>
    <name evidence="1" type="ORF">HDC16020</name>
</gene>
<name>Q6IJ41_DROME</name>
<proteinExistence type="predicted"/>
<evidence type="ECO:0000313" key="1">
    <source>
        <dbReference type="EMBL" id="DAA04380.1"/>
    </source>
</evidence>
<sequence length="84" mass="9793">MISPLVLQLPAEGWGIKVLAQGENRVNKRLMLPLQLQRKVQKQQQQQRHEQTLAVARVVMVGSQYLHESHCHWQDITGKNEMRK</sequence>